<dbReference type="Pfam" id="PF19055">
    <property type="entry name" value="ABC2_membrane_7"/>
    <property type="match status" value="1"/>
</dbReference>
<dbReference type="PANTHER" id="PTHR48041">
    <property type="entry name" value="ABC TRANSPORTER G FAMILY MEMBER 28"/>
    <property type="match status" value="1"/>
</dbReference>
<reference evidence="14 15" key="1">
    <citation type="submission" date="2024-02" db="EMBL/GenBank/DDBJ databases">
        <title>High-quality chromosome-scale genome assembly of Pensacola bahiagrass (Paspalum notatum Flugge var. saurae).</title>
        <authorList>
            <person name="Vega J.M."/>
            <person name="Podio M."/>
            <person name="Orjuela J."/>
            <person name="Siena L.A."/>
            <person name="Pessino S.C."/>
            <person name="Combes M.C."/>
            <person name="Mariac C."/>
            <person name="Albertini E."/>
            <person name="Pupilli F."/>
            <person name="Ortiz J.P.A."/>
            <person name="Leblanc O."/>
        </authorList>
    </citation>
    <scope>NUCLEOTIDE SEQUENCE [LARGE SCALE GENOMIC DNA]</scope>
    <source>
        <strain evidence="14">R1</strain>
        <tissue evidence="14">Leaf</tissue>
    </source>
</reference>
<organism evidence="14 15">
    <name type="scientific">Paspalum notatum var. saurae</name>
    <dbReference type="NCBI Taxonomy" id="547442"/>
    <lineage>
        <taxon>Eukaryota</taxon>
        <taxon>Viridiplantae</taxon>
        <taxon>Streptophyta</taxon>
        <taxon>Embryophyta</taxon>
        <taxon>Tracheophyta</taxon>
        <taxon>Spermatophyta</taxon>
        <taxon>Magnoliopsida</taxon>
        <taxon>Liliopsida</taxon>
        <taxon>Poales</taxon>
        <taxon>Poaceae</taxon>
        <taxon>PACMAD clade</taxon>
        <taxon>Panicoideae</taxon>
        <taxon>Andropogonodae</taxon>
        <taxon>Paspaleae</taxon>
        <taxon>Paspalinae</taxon>
        <taxon>Paspalum</taxon>
    </lineage>
</organism>
<keyword evidence="15" id="KW-1185">Reference proteome</keyword>
<feature type="transmembrane region" description="Helical" evidence="12">
    <location>
        <begin position="590"/>
        <end position="611"/>
    </location>
</feature>
<evidence type="ECO:0000256" key="8">
    <source>
        <dbReference type="ARBA" id="ARBA00057315"/>
    </source>
</evidence>
<dbReference type="InterPro" id="IPR050352">
    <property type="entry name" value="ABCG_transporters"/>
</dbReference>
<dbReference type="PANTHER" id="PTHR48041:SF128">
    <property type="entry name" value="OS03G0282100 PROTEIN"/>
    <property type="match status" value="1"/>
</dbReference>
<evidence type="ECO:0000256" key="5">
    <source>
        <dbReference type="ARBA" id="ARBA00022840"/>
    </source>
</evidence>
<evidence type="ECO:0000256" key="10">
    <source>
        <dbReference type="ARBA" id="ARBA00076780"/>
    </source>
</evidence>
<dbReference type="PROSITE" id="PS00211">
    <property type="entry name" value="ABC_TRANSPORTER_1"/>
    <property type="match status" value="1"/>
</dbReference>
<dbReference type="Pfam" id="PF00005">
    <property type="entry name" value="ABC_tran"/>
    <property type="match status" value="1"/>
</dbReference>
<dbReference type="InterPro" id="IPR017871">
    <property type="entry name" value="ABC_transporter-like_CS"/>
</dbReference>
<dbReference type="SUPFAM" id="SSF52540">
    <property type="entry name" value="P-loop containing nucleoside triphosphate hydrolases"/>
    <property type="match status" value="1"/>
</dbReference>
<gene>
    <name evidence="14" type="ORF">U9M48_007024</name>
</gene>
<feature type="region of interest" description="Disordered" evidence="11">
    <location>
        <begin position="1"/>
        <end position="36"/>
    </location>
</feature>
<dbReference type="InterPro" id="IPR027417">
    <property type="entry name" value="P-loop_NTPase"/>
</dbReference>
<name>A0AAQ3SKX1_PASNO</name>
<dbReference type="GO" id="GO:0005524">
    <property type="term" value="F:ATP binding"/>
    <property type="evidence" value="ECO:0007669"/>
    <property type="project" value="UniProtKB-KW"/>
</dbReference>
<dbReference type="SMART" id="SM00382">
    <property type="entry name" value="AAA"/>
    <property type="match status" value="1"/>
</dbReference>
<comment type="function">
    <text evidence="8">Essential transporter for growth and development under abiotic stress. Mediates shoot branching by promoting the outgrowth of lateral shoots. Required for salt tolerance via Na/K homeostasis, at least partly by regulating SKC1/OsHKT1;5. Necessary for hypodermal suberization of roots, which contributes to formation of the apoplastic barrier.</text>
</comment>
<evidence type="ECO:0000256" key="1">
    <source>
        <dbReference type="ARBA" id="ARBA00004141"/>
    </source>
</evidence>
<keyword evidence="4" id="KW-0547">Nucleotide-binding</keyword>
<dbReference type="InterPro" id="IPR003593">
    <property type="entry name" value="AAA+_ATPase"/>
</dbReference>
<evidence type="ECO:0000313" key="15">
    <source>
        <dbReference type="Proteomes" id="UP001341281"/>
    </source>
</evidence>
<feature type="domain" description="ABC transporter" evidence="13">
    <location>
        <begin position="114"/>
        <end position="364"/>
    </location>
</feature>
<dbReference type="InterPro" id="IPR013525">
    <property type="entry name" value="ABC2_TM"/>
</dbReference>
<dbReference type="PROSITE" id="PS50893">
    <property type="entry name" value="ABC_TRANSPORTER_2"/>
    <property type="match status" value="1"/>
</dbReference>
<evidence type="ECO:0000256" key="2">
    <source>
        <dbReference type="ARBA" id="ARBA00022448"/>
    </source>
</evidence>
<dbReference type="GO" id="GO:0016020">
    <property type="term" value="C:membrane"/>
    <property type="evidence" value="ECO:0007669"/>
    <property type="project" value="UniProtKB-SubCell"/>
</dbReference>
<dbReference type="InterPro" id="IPR043926">
    <property type="entry name" value="ABCG_dom"/>
</dbReference>
<dbReference type="GO" id="GO:0140359">
    <property type="term" value="F:ABC-type transporter activity"/>
    <property type="evidence" value="ECO:0007669"/>
    <property type="project" value="InterPro"/>
</dbReference>
<evidence type="ECO:0000256" key="11">
    <source>
        <dbReference type="SAM" id="MobiDB-lite"/>
    </source>
</evidence>
<evidence type="ECO:0000256" key="6">
    <source>
        <dbReference type="ARBA" id="ARBA00022989"/>
    </source>
</evidence>
<dbReference type="FunFam" id="3.40.50.300:FF:000530">
    <property type="entry name" value="ABC transporter G family member 6"/>
    <property type="match status" value="1"/>
</dbReference>
<protein>
    <recommendedName>
        <fullName evidence="9">ABC transporter G family member 5</fullName>
    </recommendedName>
    <alternativeName>
        <fullName evidence="10">White-brown complex homolog protein 5</fullName>
    </alternativeName>
</protein>
<feature type="transmembrane region" description="Helical" evidence="12">
    <location>
        <begin position="556"/>
        <end position="584"/>
    </location>
</feature>
<dbReference type="Proteomes" id="UP001341281">
    <property type="component" value="Chromosome 02"/>
</dbReference>
<keyword evidence="6 12" id="KW-1133">Transmembrane helix</keyword>
<dbReference type="Pfam" id="PF01061">
    <property type="entry name" value="ABC2_membrane"/>
    <property type="match status" value="1"/>
</dbReference>
<evidence type="ECO:0000313" key="14">
    <source>
        <dbReference type="EMBL" id="WVZ56507.1"/>
    </source>
</evidence>
<evidence type="ECO:0000256" key="9">
    <source>
        <dbReference type="ARBA" id="ARBA00068969"/>
    </source>
</evidence>
<evidence type="ECO:0000256" key="4">
    <source>
        <dbReference type="ARBA" id="ARBA00022741"/>
    </source>
</evidence>
<keyword evidence="3 12" id="KW-0812">Transmembrane</keyword>
<feature type="transmembrane region" description="Helical" evidence="12">
    <location>
        <begin position="480"/>
        <end position="501"/>
    </location>
</feature>
<keyword evidence="7 12" id="KW-0472">Membrane</keyword>
<dbReference type="AlphaFoldDB" id="A0AAQ3SKX1"/>
<dbReference type="InterPro" id="IPR003439">
    <property type="entry name" value="ABC_transporter-like_ATP-bd"/>
</dbReference>
<comment type="subcellular location">
    <subcellularLocation>
        <location evidence="1">Membrane</location>
        <topology evidence="1">Multi-pass membrane protein</topology>
    </subcellularLocation>
</comment>
<accession>A0AAQ3SKX1</accession>
<keyword evidence="2" id="KW-0813">Transport</keyword>
<dbReference type="EMBL" id="CP144746">
    <property type="protein sequence ID" value="WVZ56507.1"/>
    <property type="molecule type" value="Genomic_DNA"/>
</dbReference>
<feature type="transmembrane region" description="Helical" evidence="12">
    <location>
        <begin position="618"/>
        <end position="640"/>
    </location>
</feature>
<proteinExistence type="predicted"/>
<feature type="transmembrane region" description="Helical" evidence="12">
    <location>
        <begin position="740"/>
        <end position="761"/>
    </location>
</feature>
<dbReference type="GO" id="GO:0016887">
    <property type="term" value="F:ATP hydrolysis activity"/>
    <property type="evidence" value="ECO:0007669"/>
    <property type="project" value="InterPro"/>
</dbReference>
<evidence type="ECO:0000256" key="12">
    <source>
        <dbReference type="SAM" id="Phobius"/>
    </source>
</evidence>
<evidence type="ECO:0000256" key="3">
    <source>
        <dbReference type="ARBA" id="ARBA00022692"/>
    </source>
</evidence>
<evidence type="ECO:0000259" key="13">
    <source>
        <dbReference type="PROSITE" id="PS50893"/>
    </source>
</evidence>
<feature type="transmembrane region" description="Helical" evidence="12">
    <location>
        <begin position="513"/>
        <end position="535"/>
    </location>
</feature>
<evidence type="ECO:0000256" key="7">
    <source>
        <dbReference type="ARBA" id="ARBA00023136"/>
    </source>
</evidence>
<dbReference type="Gene3D" id="3.40.50.300">
    <property type="entry name" value="P-loop containing nucleotide triphosphate hydrolases"/>
    <property type="match status" value="1"/>
</dbReference>
<sequence length="767" mass="83703">MSSGSGGRREWEWSMAAPVEAGDAPPDRRSSATPSFNLKQLLALRSPSSASKATTTDTSGHLVVDVVHPTATDDGGSSHDEPEDFICLPAVHFVLAFDDLTYSVKRRRMSLFRCRSRDVGSIDDAPTAGAEPARTRALLDGISGQARDGEILAVLGASGAGKSTLIDALADRIQRDSLRGAVTLNGEALDGGRLLKVISAYVMQDDLLYPMLTVAETLMYSAEFRLPRSLSASKKRSRVQALIDQLGLRAAANTIIGDEGRRGVSGGERRRVSIGIDIIHDPIILFLDEPTSGLDSTSAFMVVKVLQRIAQSGSVVIMSIHQPSYRILGLLDRLLFLSRGRTVYYGPPAGLPLFFSEFGHPIPDGENPAEFALDTIRELEAAPGADGTRELVEFSKSWQDKPLSRTISAASTGPDHNKPSLSLKEAIGLSIARGKLVSGSTSPGGGAPTKVATYANPWWVEVWVLTRRAFTNTRRTPELFLIRLGTVTVTAFILATVFWRLDNTPKGVNERFGFFAIGMATMFYTSADALPVFLIERYIFLRETAHNAYRRSSYTLSNAIVAFPPLVLLSLAFTAITFFAVGLAGGAGGFVFFVLIVLASFWAGSGFVTFLSGVVPHVIIGYTVVVAVLAYFLLFSGFFVTRDRIPGYWIWFHYLSLIKYPYQAVMQNEFGADPGKCFMRGVQMFDGTPMGKLPEATKVNVLNAMSRSMRVDFNSSSCITTGPDILARQAVMDLGKWACLWVTVAWGFLFRVLFYLTLLLGSRNRRR</sequence>
<keyword evidence="5" id="KW-0067">ATP-binding</keyword>